<keyword evidence="3" id="KW-0378">Hydrolase</keyword>
<dbReference type="EMBL" id="CAJOAX010003517">
    <property type="protein sequence ID" value="CAF3858467.1"/>
    <property type="molecule type" value="Genomic_DNA"/>
</dbReference>
<comment type="subcellular location">
    <subcellularLocation>
        <location evidence="1">Membrane</location>
    </subcellularLocation>
</comment>
<dbReference type="InterPro" id="IPR027094">
    <property type="entry name" value="Mitofusin_fam"/>
</dbReference>
<dbReference type="SUPFAM" id="SSF111479">
    <property type="entry name" value="Fzo-like conserved region"/>
    <property type="match status" value="1"/>
</dbReference>
<keyword evidence="4" id="KW-0342">GTP-binding</keyword>
<dbReference type="Gene3D" id="1.20.5.110">
    <property type="match status" value="1"/>
</dbReference>
<proteinExistence type="predicted"/>
<dbReference type="GO" id="GO:0005741">
    <property type="term" value="C:mitochondrial outer membrane"/>
    <property type="evidence" value="ECO:0007669"/>
    <property type="project" value="InterPro"/>
</dbReference>
<dbReference type="GO" id="GO:0005525">
    <property type="term" value="F:GTP binding"/>
    <property type="evidence" value="ECO:0007669"/>
    <property type="project" value="UniProtKB-KW"/>
</dbReference>
<evidence type="ECO:0000256" key="4">
    <source>
        <dbReference type="ARBA" id="ARBA00023134"/>
    </source>
</evidence>
<dbReference type="Proteomes" id="UP000663823">
    <property type="component" value="Unassembled WGS sequence"/>
</dbReference>
<accession>A0A819EYE3</accession>
<evidence type="ECO:0000256" key="1">
    <source>
        <dbReference type="ARBA" id="ARBA00004370"/>
    </source>
</evidence>
<dbReference type="InterPro" id="IPR006884">
    <property type="entry name" value="Fzo/mitofusin_HR2"/>
</dbReference>
<sequence>LYTLIEEFDRPFSSDAEQIPLYKRDLHRWVEDRLGSNLQNRLNTALYASLSSVHREIKERVKSVLSNNERKMLVDSIVPRSDFAVSYRLDCSNLCSDFREDIQFKFSLGFTCLWQRFVQNQKESLTGPKHINELTSSTSLLNSTNDLLTTANNISALTSKSGLVALGGCALIWRSVGWKVLGVVAGIYGSLYLYERLMWTKTAQERAFKRQYADYASSKMKLIVDMTSGNASAQVQQELSMYFAQTLRYVDIEKDELTDNMKLLRKEMDQLLKYIDKGKKLRKQGDDIDNELKEFSKQYLSSNSIITTSE</sequence>
<reference evidence="7" key="1">
    <citation type="submission" date="2021-02" db="EMBL/GenBank/DDBJ databases">
        <authorList>
            <person name="Nowell W R."/>
        </authorList>
    </citation>
    <scope>NUCLEOTIDE SEQUENCE</scope>
</reference>
<evidence type="ECO:0000313" key="8">
    <source>
        <dbReference type="Proteomes" id="UP000663823"/>
    </source>
</evidence>
<evidence type="ECO:0000256" key="3">
    <source>
        <dbReference type="ARBA" id="ARBA00022801"/>
    </source>
</evidence>
<evidence type="ECO:0000256" key="5">
    <source>
        <dbReference type="ARBA" id="ARBA00023136"/>
    </source>
</evidence>
<dbReference type="AlphaFoldDB" id="A0A819EYE3"/>
<dbReference type="GO" id="GO:0008053">
    <property type="term" value="P:mitochondrial fusion"/>
    <property type="evidence" value="ECO:0007669"/>
    <property type="project" value="InterPro"/>
</dbReference>
<gene>
    <name evidence="7" type="ORF">OTI717_LOCUS21561</name>
</gene>
<dbReference type="PANTHER" id="PTHR10465">
    <property type="entry name" value="TRANSMEMBRANE GTPASE FZO1"/>
    <property type="match status" value="1"/>
</dbReference>
<name>A0A819EYE3_9BILA</name>
<evidence type="ECO:0000259" key="6">
    <source>
        <dbReference type="Pfam" id="PF04799"/>
    </source>
</evidence>
<feature type="domain" description="Fzo/mitofusin HR2" evidence="6">
    <location>
        <begin position="149"/>
        <end position="300"/>
    </location>
</feature>
<evidence type="ECO:0000313" key="7">
    <source>
        <dbReference type="EMBL" id="CAF3858467.1"/>
    </source>
</evidence>
<comment type="caution">
    <text evidence="7">The sequence shown here is derived from an EMBL/GenBank/DDBJ whole genome shotgun (WGS) entry which is preliminary data.</text>
</comment>
<evidence type="ECO:0000256" key="2">
    <source>
        <dbReference type="ARBA" id="ARBA00022741"/>
    </source>
</evidence>
<protein>
    <recommendedName>
        <fullName evidence="6">Fzo/mitofusin HR2 domain-containing protein</fullName>
    </recommendedName>
</protein>
<organism evidence="7 8">
    <name type="scientific">Rotaria sordida</name>
    <dbReference type="NCBI Taxonomy" id="392033"/>
    <lineage>
        <taxon>Eukaryota</taxon>
        <taxon>Metazoa</taxon>
        <taxon>Spiralia</taxon>
        <taxon>Gnathifera</taxon>
        <taxon>Rotifera</taxon>
        <taxon>Eurotatoria</taxon>
        <taxon>Bdelloidea</taxon>
        <taxon>Philodinida</taxon>
        <taxon>Philodinidae</taxon>
        <taxon>Rotaria</taxon>
    </lineage>
</organism>
<dbReference type="PANTHER" id="PTHR10465:SF3">
    <property type="entry name" value="TRANSMEMBRANE GTPASE MARF-RELATED"/>
    <property type="match status" value="1"/>
</dbReference>
<dbReference type="GO" id="GO:0003924">
    <property type="term" value="F:GTPase activity"/>
    <property type="evidence" value="ECO:0007669"/>
    <property type="project" value="InterPro"/>
</dbReference>
<dbReference type="GO" id="GO:0051646">
    <property type="term" value="P:mitochondrion localization"/>
    <property type="evidence" value="ECO:0007669"/>
    <property type="project" value="TreeGrafter"/>
</dbReference>
<feature type="non-terminal residue" evidence="7">
    <location>
        <position position="1"/>
    </location>
</feature>
<dbReference type="Pfam" id="PF04799">
    <property type="entry name" value="Fzo_mitofusin"/>
    <property type="match status" value="1"/>
</dbReference>
<keyword evidence="2" id="KW-0547">Nucleotide-binding</keyword>
<keyword evidence="5" id="KW-0472">Membrane</keyword>